<gene>
    <name evidence="7" type="primary">bglH_2</name>
    <name evidence="8" type="ORF">DXC39_15990</name>
    <name evidence="7" type="ORF">ERS852407_03328</name>
</gene>
<dbReference type="Proteomes" id="UP000261257">
    <property type="component" value="Unassembled WGS sequence"/>
</dbReference>
<dbReference type="PANTHER" id="PTHR10353:SF296">
    <property type="entry name" value="6-PHOSPHO-BETA-GLUCOSIDASE"/>
    <property type="match status" value="1"/>
</dbReference>
<evidence type="ECO:0000256" key="4">
    <source>
        <dbReference type="PROSITE-ProRule" id="PRU10055"/>
    </source>
</evidence>
<dbReference type="PROSITE" id="PS00653">
    <property type="entry name" value="GLYCOSYL_HYDROL_F1_2"/>
    <property type="match status" value="1"/>
</dbReference>
<dbReference type="AlphaFoldDB" id="A0A174GFC8"/>
<dbReference type="FunFam" id="3.20.20.80:FF:000004">
    <property type="entry name" value="Beta-glucosidase 6-phospho-beta-glucosidase"/>
    <property type="match status" value="1"/>
</dbReference>
<dbReference type="RefSeq" id="WP_055656858.1">
    <property type="nucleotide sequence ID" value="NZ_CABIXC010000008.1"/>
</dbReference>
<dbReference type="InterPro" id="IPR033132">
    <property type="entry name" value="GH_1_N_CS"/>
</dbReference>
<dbReference type="InterPro" id="IPR018120">
    <property type="entry name" value="Glyco_hydro_1_AS"/>
</dbReference>
<dbReference type="PRINTS" id="PR00131">
    <property type="entry name" value="GLHYDRLASE1"/>
</dbReference>
<evidence type="ECO:0000313" key="7">
    <source>
        <dbReference type="EMBL" id="CUO59858.1"/>
    </source>
</evidence>
<evidence type="ECO:0000256" key="1">
    <source>
        <dbReference type="ARBA" id="ARBA00010838"/>
    </source>
</evidence>
<reference evidence="7 9" key="1">
    <citation type="submission" date="2015-09" db="EMBL/GenBank/DDBJ databases">
        <authorList>
            <consortium name="Pathogen Informatics"/>
        </authorList>
    </citation>
    <scope>NUCLEOTIDE SEQUENCE [LARGE SCALE GENOMIC DNA]</scope>
    <source>
        <strain evidence="7 9">2789STDY5608850</strain>
    </source>
</reference>
<dbReference type="SUPFAM" id="SSF51445">
    <property type="entry name" value="(Trans)glycosidases"/>
    <property type="match status" value="1"/>
</dbReference>
<dbReference type="EMBL" id="CYZE01000008">
    <property type="protein sequence ID" value="CUO59858.1"/>
    <property type="molecule type" value="Genomic_DNA"/>
</dbReference>
<evidence type="ECO:0000313" key="9">
    <source>
        <dbReference type="Proteomes" id="UP000095651"/>
    </source>
</evidence>
<evidence type="ECO:0000256" key="5">
    <source>
        <dbReference type="RuleBase" id="RU003690"/>
    </source>
</evidence>
<evidence type="ECO:0000313" key="10">
    <source>
        <dbReference type="Proteomes" id="UP000261257"/>
    </source>
</evidence>
<proteinExistence type="inferred from homology"/>
<name>A0A174GFC8_9FIRM</name>
<dbReference type="GO" id="GO:0005829">
    <property type="term" value="C:cytosol"/>
    <property type="evidence" value="ECO:0007669"/>
    <property type="project" value="TreeGrafter"/>
</dbReference>
<sequence>MRLADDFLWGGATAANQCEGGYLEGGKGLTTVDMIPAGENRFPVMTGILPYEKLGEGERYPSREAIDMYHHMKEDVKLFAEMGFKCYRFSIAWSRIFPTGLEDDPNEEGLLFYDALIDELRKYGIEPLVTICHFDVPLTLVRELGSWRSRSMADLFVKYAATLFKRFRDKVKYWLTFNEINMVMHLPFVGAGLFFEDGEDQEKVKYQAAHHQLLASALAVKAAREINPEFKIGCMLAAGSCYANTCNPDDVWAALEKDRENYFFADVQVRGKYPAYAARALMRKGCFPSMGPEDERILEENTVDFVSFSYYTSHLTAADAGQMEKTAGNVMSSLRNPYLKASDWGWQIDPVGLRITLNNLYDRYQKPLFIVENGLGAVDEVKADGTVEDDYRIAYLKAHIREMIKAVEEDGVELLGYTTWGCIDLVSASTGEMKKRYGFIYVDKQDDGTGTGGRRKKKSFEWYRQVIGTGGECVWE</sequence>
<dbReference type="Gene3D" id="3.20.20.80">
    <property type="entry name" value="Glycosidases"/>
    <property type="match status" value="1"/>
</dbReference>
<dbReference type="EMBL" id="QSSQ01000015">
    <property type="protein sequence ID" value="RGM03236.1"/>
    <property type="molecule type" value="Genomic_DNA"/>
</dbReference>
<protein>
    <submittedName>
        <fullName evidence="8">6-phospho-beta-glucosidase</fullName>
        <ecNumber evidence="7 8">3.2.1.86</ecNumber>
    </submittedName>
    <submittedName>
        <fullName evidence="7">Glycosyl hydrolase, family 1</fullName>
    </submittedName>
</protein>
<organism evidence="7 9">
    <name type="scientific">Hungatella hathewayi</name>
    <dbReference type="NCBI Taxonomy" id="154046"/>
    <lineage>
        <taxon>Bacteria</taxon>
        <taxon>Bacillati</taxon>
        <taxon>Bacillota</taxon>
        <taxon>Clostridia</taxon>
        <taxon>Lachnospirales</taxon>
        <taxon>Lachnospiraceae</taxon>
        <taxon>Hungatella</taxon>
    </lineage>
</organism>
<dbReference type="EC" id="3.2.1.86" evidence="7 8"/>
<reference evidence="8 10" key="2">
    <citation type="submission" date="2018-08" db="EMBL/GenBank/DDBJ databases">
        <title>A genome reference for cultivated species of the human gut microbiota.</title>
        <authorList>
            <person name="Zou Y."/>
            <person name="Xue W."/>
            <person name="Luo G."/>
        </authorList>
    </citation>
    <scope>NUCLEOTIDE SEQUENCE [LARGE SCALE GENOMIC DNA]</scope>
    <source>
        <strain evidence="8 10">TF05-11AC</strain>
    </source>
</reference>
<dbReference type="InterPro" id="IPR001360">
    <property type="entry name" value="Glyco_hydro_1"/>
</dbReference>
<evidence type="ECO:0000313" key="8">
    <source>
        <dbReference type="EMBL" id="RGM03236.1"/>
    </source>
</evidence>
<dbReference type="InterPro" id="IPR017853">
    <property type="entry name" value="GH"/>
</dbReference>
<evidence type="ECO:0000256" key="6">
    <source>
        <dbReference type="RuleBase" id="RU004468"/>
    </source>
</evidence>
<dbReference type="NCBIfam" id="NF007356">
    <property type="entry name" value="PRK09852.1"/>
    <property type="match status" value="1"/>
</dbReference>
<accession>A0A174GFC8</accession>
<dbReference type="NCBIfam" id="NF007158">
    <property type="entry name" value="PRK09593.1"/>
    <property type="match status" value="1"/>
</dbReference>
<dbReference type="Proteomes" id="UP000095651">
    <property type="component" value="Unassembled WGS sequence"/>
</dbReference>
<dbReference type="NCBIfam" id="NF007154">
    <property type="entry name" value="PRK09589.1"/>
    <property type="match status" value="1"/>
</dbReference>
<dbReference type="Pfam" id="PF00232">
    <property type="entry name" value="Glyco_hydro_1"/>
    <property type="match status" value="1"/>
</dbReference>
<feature type="active site" description="Nucleophile" evidence="4">
    <location>
        <position position="372"/>
    </location>
</feature>
<dbReference type="PANTHER" id="PTHR10353">
    <property type="entry name" value="GLYCOSYL HYDROLASE"/>
    <property type="match status" value="1"/>
</dbReference>
<keyword evidence="3 6" id="KW-0326">Glycosidase</keyword>
<comment type="similarity">
    <text evidence="1 5">Belongs to the glycosyl hydrolase 1 family.</text>
</comment>
<keyword evidence="2 6" id="KW-0378">Hydrolase</keyword>
<dbReference type="GO" id="GO:0016052">
    <property type="term" value="P:carbohydrate catabolic process"/>
    <property type="evidence" value="ECO:0007669"/>
    <property type="project" value="TreeGrafter"/>
</dbReference>
<dbReference type="GO" id="GO:0008706">
    <property type="term" value="F:6-phospho-beta-glucosidase activity"/>
    <property type="evidence" value="ECO:0007669"/>
    <property type="project" value="UniProtKB-EC"/>
</dbReference>
<dbReference type="PROSITE" id="PS00572">
    <property type="entry name" value="GLYCOSYL_HYDROL_F1_1"/>
    <property type="match status" value="1"/>
</dbReference>
<evidence type="ECO:0000256" key="2">
    <source>
        <dbReference type="ARBA" id="ARBA00022801"/>
    </source>
</evidence>
<evidence type="ECO:0000256" key="3">
    <source>
        <dbReference type="ARBA" id="ARBA00023295"/>
    </source>
</evidence>